<proteinExistence type="predicted"/>
<dbReference type="EMBL" id="JACHBG010000029">
    <property type="protein sequence ID" value="MBB6488948.1"/>
    <property type="molecule type" value="Genomic_DNA"/>
</dbReference>
<dbReference type="Proteomes" id="UP000565576">
    <property type="component" value="Unassembled WGS sequence"/>
</dbReference>
<dbReference type="SUPFAM" id="SSF56281">
    <property type="entry name" value="Metallo-hydrolase/oxidoreductase"/>
    <property type="match status" value="1"/>
</dbReference>
<evidence type="ECO:0000259" key="1">
    <source>
        <dbReference type="SMART" id="SM00849"/>
    </source>
</evidence>
<evidence type="ECO:0000313" key="2">
    <source>
        <dbReference type="EMBL" id="MBB6488948.1"/>
    </source>
</evidence>
<dbReference type="GO" id="GO:0042781">
    <property type="term" value="F:3'-tRNA processing endoribonuclease activity"/>
    <property type="evidence" value="ECO:0007669"/>
    <property type="project" value="TreeGrafter"/>
</dbReference>
<dbReference type="PANTHER" id="PTHR46018:SF4">
    <property type="entry name" value="METALLO-HYDROLASE YHFI-RELATED"/>
    <property type="match status" value="1"/>
</dbReference>
<gene>
    <name evidence="2" type="ORF">GGD46_006273</name>
</gene>
<evidence type="ECO:0000313" key="3">
    <source>
        <dbReference type="Proteomes" id="UP000565576"/>
    </source>
</evidence>
<reference evidence="2 3" key="1">
    <citation type="submission" date="2020-08" db="EMBL/GenBank/DDBJ databases">
        <title>Genomic Encyclopedia of Type Strains, Phase IV (KMG-V): Genome sequencing to study the core and pangenomes of soil and plant-associated prokaryotes.</title>
        <authorList>
            <person name="Whitman W."/>
        </authorList>
    </citation>
    <scope>NUCLEOTIDE SEQUENCE [LARGE SCALE GENOMIC DNA]</scope>
    <source>
        <strain evidence="2 3">SEMIA 4060</strain>
    </source>
</reference>
<comment type="caution">
    <text evidence="2">The sequence shown here is derived from an EMBL/GenBank/DDBJ whole genome shotgun (WGS) entry which is preliminary data.</text>
</comment>
<dbReference type="PANTHER" id="PTHR46018">
    <property type="entry name" value="ZINC PHOSPHODIESTERASE ELAC PROTEIN 1"/>
    <property type="match status" value="1"/>
</dbReference>
<accession>A0A7X0MHB4</accession>
<sequence length="280" mass="29591">MAVASGSLTVLGSSGGFPISGFACSGYLARIAGQSLLLDCGPGIAGALIGADAKAGIDGVVISHLHSDHVLDLIPLGYALMTEWLTDGRTQPVPLYLPPGGLEFLQSFSDLFGHRNWRFTEEGRNAGYQALGAALARGRDWLLTVFDAREYEPGEDIAFGTTTIATFPVDHRVPTAAMRLRLGAMDFVYSADTRFLPALGHFAAGTDLFLVDAHFSGPKAPGGLHMTPADAGRLAAIAKAKRLVLCHLGAPEDGASARQTAAAHFDGEIHVAFDTREYRL</sequence>
<dbReference type="InterPro" id="IPR001279">
    <property type="entry name" value="Metallo-B-lactamas"/>
</dbReference>
<name>A0A7X0MHB4_9HYPH</name>
<dbReference type="InterPro" id="IPR036866">
    <property type="entry name" value="RibonucZ/Hydroxyglut_hydro"/>
</dbReference>
<dbReference type="Gene3D" id="3.60.15.10">
    <property type="entry name" value="Ribonuclease Z/Hydroxyacylglutathione hydrolase-like"/>
    <property type="match status" value="1"/>
</dbReference>
<dbReference type="SMART" id="SM00849">
    <property type="entry name" value="Lactamase_B"/>
    <property type="match status" value="1"/>
</dbReference>
<protein>
    <submittedName>
        <fullName evidence="2">Ribonuclease BN (tRNA processing enzyme)</fullName>
    </submittedName>
</protein>
<dbReference type="AlphaFoldDB" id="A0A7X0MHB4"/>
<organism evidence="2 3">
    <name type="scientific">Rhizobium lusitanum</name>
    <dbReference type="NCBI Taxonomy" id="293958"/>
    <lineage>
        <taxon>Bacteria</taxon>
        <taxon>Pseudomonadati</taxon>
        <taxon>Pseudomonadota</taxon>
        <taxon>Alphaproteobacteria</taxon>
        <taxon>Hyphomicrobiales</taxon>
        <taxon>Rhizobiaceae</taxon>
        <taxon>Rhizobium/Agrobacterium group</taxon>
        <taxon>Rhizobium</taxon>
    </lineage>
</organism>
<dbReference type="Pfam" id="PF12706">
    <property type="entry name" value="Lactamase_B_2"/>
    <property type="match status" value="1"/>
</dbReference>
<feature type="domain" description="Metallo-beta-lactamase" evidence="1">
    <location>
        <begin position="23"/>
        <end position="247"/>
    </location>
</feature>